<accession>A0A2N3PHF1</accession>
<dbReference type="STRING" id="556267.HWAG_01282"/>
<dbReference type="GeneID" id="97290609"/>
<name>A0A2N3PHF1_9HELI</name>
<dbReference type="AlphaFoldDB" id="A0A2N3PHF1"/>
<evidence type="ECO:0000313" key="1">
    <source>
        <dbReference type="EMBL" id="PKT79919.1"/>
    </source>
</evidence>
<gene>
    <name evidence="1" type="ORF">BCM31_08035</name>
</gene>
<dbReference type="Proteomes" id="UP000233350">
    <property type="component" value="Unassembled WGS sequence"/>
</dbReference>
<keyword evidence="2" id="KW-1185">Reference proteome</keyword>
<organism evidence="1 2">
    <name type="scientific">Helicobacter winghamensis</name>
    <dbReference type="NCBI Taxonomy" id="157268"/>
    <lineage>
        <taxon>Bacteria</taxon>
        <taxon>Pseudomonadati</taxon>
        <taxon>Campylobacterota</taxon>
        <taxon>Epsilonproteobacteria</taxon>
        <taxon>Campylobacterales</taxon>
        <taxon>Helicobacteraceae</taxon>
        <taxon>Helicobacter</taxon>
    </lineage>
</organism>
<dbReference type="EMBL" id="MBPK01000045">
    <property type="protein sequence ID" value="PKT79919.1"/>
    <property type="molecule type" value="Genomic_DNA"/>
</dbReference>
<protein>
    <submittedName>
        <fullName evidence="1">Uncharacterized protein</fullName>
    </submittedName>
</protein>
<sequence length="74" mass="8109">MDNAFRVSLAGRFFDIPTLEISPATLEALKAITDNAGVINPRDLLRAFLESYEIKATLESSLATAIQKIQDAKN</sequence>
<dbReference type="RefSeq" id="WP_006802978.1">
    <property type="nucleotide sequence ID" value="NZ_CABKOI010000019.1"/>
</dbReference>
<dbReference type="OrthoDB" id="5326875at2"/>
<comment type="caution">
    <text evidence="1">The sequence shown here is derived from an EMBL/GenBank/DDBJ whole genome shotgun (WGS) entry which is preliminary data.</text>
</comment>
<proteinExistence type="predicted"/>
<evidence type="ECO:0000313" key="2">
    <source>
        <dbReference type="Proteomes" id="UP000233350"/>
    </source>
</evidence>
<reference evidence="1 2" key="1">
    <citation type="submission" date="2016-07" db="EMBL/GenBank/DDBJ databases">
        <title>Detection of Helicobacter winghamensis from caecal content of red fox (Vulpes vulpes).</title>
        <authorList>
            <person name="Zanoni R.G."/>
            <person name="Florio D."/>
            <person name="Caffara M."/>
            <person name="Renzi M."/>
            <person name="Parisi A."/>
            <person name="Pasquali F."/>
            <person name="Manfreda G."/>
        </authorList>
    </citation>
    <scope>NUCLEOTIDE SEQUENCE [LARGE SCALE GENOMIC DNA]</scope>
    <source>
        <strain evidence="1 2">295_13</strain>
    </source>
</reference>